<organism evidence="5 6">
    <name type="scientific">Adineta ricciae</name>
    <name type="common">Rotifer</name>
    <dbReference type="NCBI Taxonomy" id="249248"/>
    <lineage>
        <taxon>Eukaryota</taxon>
        <taxon>Metazoa</taxon>
        <taxon>Spiralia</taxon>
        <taxon>Gnathifera</taxon>
        <taxon>Rotifera</taxon>
        <taxon>Eurotatoria</taxon>
        <taxon>Bdelloidea</taxon>
        <taxon>Adinetida</taxon>
        <taxon>Adinetidae</taxon>
        <taxon>Adineta</taxon>
    </lineage>
</organism>
<dbReference type="SUPFAM" id="SSF48452">
    <property type="entry name" value="TPR-like"/>
    <property type="match status" value="1"/>
</dbReference>
<dbReference type="OrthoDB" id="5988009at2759"/>
<dbReference type="PANTHER" id="PTHR45641:SF19">
    <property type="entry name" value="NEPHROCYSTIN-3"/>
    <property type="match status" value="1"/>
</dbReference>
<comment type="caution">
    <text evidence="5">The sequence shown here is derived from an EMBL/GenBank/DDBJ whole genome shotgun (WGS) entry which is preliminary data.</text>
</comment>
<reference evidence="5" key="1">
    <citation type="submission" date="2021-02" db="EMBL/GenBank/DDBJ databases">
        <authorList>
            <person name="Nowell W R."/>
        </authorList>
    </citation>
    <scope>NUCLEOTIDE SEQUENCE</scope>
</reference>
<keyword evidence="6" id="KW-1185">Reference proteome</keyword>
<evidence type="ECO:0000256" key="3">
    <source>
        <dbReference type="PROSITE-ProRule" id="PRU00339"/>
    </source>
</evidence>
<dbReference type="InterPro" id="IPR019734">
    <property type="entry name" value="TPR_rpt"/>
</dbReference>
<dbReference type="Proteomes" id="UP000663852">
    <property type="component" value="Unassembled WGS sequence"/>
</dbReference>
<dbReference type="EMBL" id="CAJNOR010002860">
    <property type="protein sequence ID" value="CAF1349818.1"/>
    <property type="molecule type" value="Genomic_DNA"/>
</dbReference>
<keyword evidence="1" id="KW-0677">Repeat</keyword>
<evidence type="ECO:0000256" key="2">
    <source>
        <dbReference type="ARBA" id="ARBA00022803"/>
    </source>
</evidence>
<dbReference type="Proteomes" id="UP000663828">
    <property type="component" value="Unassembled WGS sequence"/>
</dbReference>
<protein>
    <submittedName>
        <fullName evidence="5">Uncharacterized protein</fullName>
    </submittedName>
</protein>
<name>A0A815H667_ADIRI</name>
<gene>
    <name evidence="4" type="ORF">EDS130_LOCUS4540</name>
    <name evidence="5" type="ORF">XAT740_LOCUS31421</name>
</gene>
<evidence type="ECO:0000256" key="1">
    <source>
        <dbReference type="ARBA" id="ARBA00022737"/>
    </source>
</evidence>
<dbReference type="EMBL" id="CAJNOJ010000012">
    <property type="protein sequence ID" value="CAF0794949.1"/>
    <property type="molecule type" value="Genomic_DNA"/>
</dbReference>
<evidence type="ECO:0000313" key="6">
    <source>
        <dbReference type="Proteomes" id="UP000663828"/>
    </source>
</evidence>
<dbReference type="SMART" id="SM00028">
    <property type="entry name" value="TPR"/>
    <property type="match status" value="3"/>
</dbReference>
<dbReference type="Gene3D" id="1.25.40.10">
    <property type="entry name" value="Tetratricopeptide repeat domain"/>
    <property type="match status" value="1"/>
</dbReference>
<accession>A0A815H667</accession>
<proteinExistence type="predicted"/>
<evidence type="ECO:0000313" key="5">
    <source>
        <dbReference type="EMBL" id="CAF1349818.1"/>
    </source>
</evidence>
<feature type="repeat" description="TPR" evidence="3">
    <location>
        <begin position="90"/>
        <end position="123"/>
    </location>
</feature>
<keyword evidence="2 3" id="KW-0802">TPR repeat</keyword>
<dbReference type="InterPro" id="IPR011990">
    <property type="entry name" value="TPR-like_helical_dom_sf"/>
</dbReference>
<dbReference type="PROSITE" id="PS50005">
    <property type="entry name" value="TPR"/>
    <property type="match status" value="1"/>
</dbReference>
<dbReference type="AlphaFoldDB" id="A0A815H667"/>
<evidence type="ECO:0000313" key="4">
    <source>
        <dbReference type="EMBL" id="CAF0794949.1"/>
    </source>
</evidence>
<dbReference type="PANTHER" id="PTHR45641">
    <property type="entry name" value="TETRATRICOPEPTIDE REPEAT PROTEIN (AFU_ORTHOLOGUE AFUA_6G03870)"/>
    <property type="match status" value="1"/>
</dbReference>
<sequence length="302" mass="34768">MIMFLLGQCYLKSVCPCCSLRKQTSPKDLSEGSVLSPQSLPADHPDIVSVHSHLGIVRGDRRECNLALKNYKIAYEIRRTQLPPNHPHIANFLDNFGAIYKVKDDHDQTLEYYQHVLKIDEINYPNDSLHKANIIEILVARTVTREILILLLSIFITLFTRTDGPHQVSQFYKDVLSILENFKLFDYETTSKYLMAITCCFGNSSVLVDGLKWQLRALELHRHNISSDHLYIALCYEDMNNLSGASRCFNERHSNYQANCSSNSRKMVNRHSKIEIISLKINRKTLVILLRKPILLTKTFLS</sequence>